<proteinExistence type="predicted"/>
<reference evidence="7" key="1">
    <citation type="submission" date="2021-04" db="EMBL/GenBank/DDBJ databases">
        <title>Devosia litorisediminis sp. nov., isolated from a sand dune.</title>
        <authorList>
            <person name="Park S."/>
            <person name="Yoon J.-H."/>
        </authorList>
    </citation>
    <scope>NUCLEOTIDE SEQUENCE</scope>
    <source>
        <strain evidence="7">BSSL-BM10</strain>
    </source>
</reference>
<keyword evidence="2" id="KW-1003">Cell membrane</keyword>
<dbReference type="GO" id="GO:0015171">
    <property type="term" value="F:amino acid transmembrane transporter activity"/>
    <property type="evidence" value="ECO:0007669"/>
    <property type="project" value="TreeGrafter"/>
</dbReference>
<sequence length="206" mass="21034">MDPALFIKSFILGLAIAAPLGPIGALCINRTLERGFWAGMVGGLGTALADALYATLAALGFAAFAALLSHVDGPMRLVGGMFMIWLGWRSMRPKPASKAARIGAGDLLGTLLATFMLTLTSPLTIVSFTAIFAGLGLANDARDGGAVMVVAGIFLGSLCWWVLLSGGVALAHKRLPAGFAGWVAGLSGLVLSGFGVLAISSLAWMG</sequence>
<name>A0A942IE09_9HYPH</name>
<feature type="transmembrane region" description="Helical" evidence="6">
    <location>
        <begin position="6"/>
        <end position="28"/>
    </location>
</feature>
<dbReference type="RefSeq" id="WP_212658636.1">
    <property type="nucleotide sequence ID" value="NZ_JAGXTP010000001.1"/>
</dbReference>
<accession>A0A942IE09</accession>
<feature type="transmembrane region" description="Helical" evidence="6">
    <location>
        <begin position="74"/>
        <end position="91"/>
    </location>
</feature>
<protein>
    <submittedName>
        <fullName evidence="7">LysE family transporter</fullName>
    </submittedName>
</protein>
<feature type="transmembrane region" description="Helical" evidence="6">
    <location>
        <begin position="111"/>
        <end position="135"/>
    </location>
</feature>
<evidence type="ECO:0000256" key="1">
    <source>
        <dbReference type="ARBA" id="ARBA00004651"/>
    </source>
</evidence>
<comment type="subcellular location">
    <subcellularLocation>
        <location evidence="1">Cell membrane</location>
        <topology evidence="1">Multi-pass membrane protein</topology>
    </subcellularLocation>
</comment>
<organism evidence="7 8">
    <name type="scientific">Devosia litorisediminis</name>
    <dbReference type="NCBI Taxonomy" id="2829817"/>
    <lineage>
        <taxon>Bacteria</taxon>
        <taxon>Pseudomonadati</taxon>
        <taxon>Pseudomonadota</taxon>
        <taxon>Alphaproteobacteria</taxon>
        <taxon>Hyphomicrobiales</taxon>
        <taxon>Devosiaceae</taxon>
        <taxon>Devosia</taxon>
    </lineage>
</organism>
<feature type="transmembrane region" description="Helical" evidence="6">
    <location>
        <begin position="182"/>
        <end position="205"/>
    </location>
</feature>
<evidence type="ECO:0000256" key="3">
    <source>
        <dbReference type="ARBA" id="ARBA00022692"/>
    </source>
</evidence>
<dbReference type="AlphaFoldDB" id="A0A942IE09"/>
<evidence type="ECO:0000256" key="5">
    <source>
        <dbReference type="ARBA" id="ARBA00023136"/>
    </source>
</evidence>
<dbReference type="PANTHER" id="PTHR30086:SF20">
    <property type="entry name" value="ARGININE EXPORTER PROTEIN ARGO-RELATED"/>
    <property type="match status" value="1"/>
</dbReference>
<evidence type="ECO:0000256" key="6">
    <source>
        <dbReference type="SAM" id="Phobius"/>
    </source>
</evidence>
<gene>
    <name evidence="7" type="ORF">KD146_10605</name>
</gene>
<feature type="transmembrane region" description="Helical" evidence="6">
    <location>
        <begin position="35"/>
        <end position="68"/>
    </location>
</feature>
<keyword evidence="5 6" id="KW-0472">Membrane</keyword>
<evidence type="ECO:0000256" key="2">
    <source>
        <dbReference type="ARBA" id="ARBA00022475"/>
    </source>
</evidence>
<dbReference type="Pfam" id="PF01810">
    <property type="entry name" value="LysE"/>
    <property type="match status" value="1"/>
</dbReference>
<feature type="transmembrane region" description="Helical" evidence="6">
    <location>
        <begin position="147"/>
        <end position="170"/>
    </location>
</feature>
<comment type="caution">
    <text evidence="7">The sequence shown here is derived from an EMBL/GenBank/DDBJ whole genome shotgun (WGS) entry which is preliminary data.</text>
</comment>
<dbReference type="PANTHER" id="PTHR30086">
    <property type="entry name" value="ARGININE EXPORTER PROTEIN ARGO"/>
    <property type="match status" value="1"/>
</dbReference>
<evidence type="ECO:0000256" key="4">
    <source>
        <dbReference type="ARBA" id="ARBA00022989"/>
    </source>
</evidence>
<dbReference type="InterPro" id="IPR001123">
    <property type="entry name" value="LeuE-type"/>
</dbReference>
<keyword evidence="8" id="KW-1185">Reference proteome</keyword>
<dbReference type="GO" id="GO:0005886">
    <property type="term" value="C:plasma membrane"/>
    <property type="evidence" value="ECO:0007669"/>
    <property type="project" value="UniProtKB-SubCell"/>
</dbReference>
<keyword evidence="3 6" id="KW-0812">Transmembrane</keyword>
<dbReference type="Proteomes" id="UP000678281">
    <property type="component" value="Unassembled WGS sequence"/>
</dbReference>
<evidence type="ECO:0000313" key="7">
    <source>
        <dbReference type="EMBL" id="MBS3849144.1"/>
    </source>
</evidence>
<dbReference type="EMBL" id="JAGXTP010000001">
    <property type="protein sequence ID" value="MBS3849144.1"/>
    <property type="molecule type" value="Genomic_DNA"/>
</dbReference>
<evidence type="ECO:0000313" key="8">
    <source>
        <dbReference type="Proteomes" id="UP000678281"/>
    </source>
</evidence>
<keyword evidence="4 6" id="KW-1133">Transmembrane helix</keyword>